<protein>
    <submittedName>
        <fullName evidence="1">Uncharacterized protein</fullName>
    </submittedName>
</protein>
<comment type="caution">
    <text evidence="1">The sequence shown here is derived from an EMBL/GenBank/DDBJ whole genome shotgun (WGS) entry which is preliminary data.</text>
</comment>
<keyword evidence="2" id="KW-1185">Reference proteome</keyword>
<evidence type="ECO:0000313" key="1">
    <source>
        <dbReference type="EMBL" id="GIY92987.1"/>
    </source>
</evidence>
<reference evidence="1 2" key="1">
    <citation type="submission" date="2021-06" db="EMBL/GenBank/DDBJ databases">
        <title>Caerostris extrusa draft genome.</title>
        <authorList>
            <person name="Kono N."/>
            <person name="Arakawa K."/>
        </authorList>
    </citation>
    <scope>NUCLEOTIDE SEQUENCE [LARGE SCALE GENOMIC DNA]</scope>
</reference>
<accession>A0AAV4XEC3</accession>
<organism evidence="1 2">
    <name type="scientific">Caerostris extrusa</name>
    <name type="common">Bark spider</name>
    <name type="synonym">Caerostris bankana</name>
    <dbReference type="NCBI Taxonomy" id="172846"/>
    <lineage>
        <taxon>Eukaryota</taxon>
        <taxon>Metazoa</taxon>
        <taxon>Ecdysozoa</taxon>
        <taxon>Arthropoda</taxon>
        <taxon>Chelicerata</taxon>
        <taxon>Arachnida</taxon>
        <taxon>Araneae</taxon>
        <taxon>Araneomorphae</taxon>
        <taxon>Entelegynae</taxon>
        <taxon>Araneoidea</taxon>
        <taxon>Araneidae</taxon>
        <taxon>Caerostris</taxon>
    </lineage>
</organism>
<name>A0AAV4XEC3_CAEEX</name>
<dbReference type="Proteomes" id="UP001054945">
    <property type="component" value="Unassembled WGS sequence"/>
</dbReference>
<evidence type="ECO:0000313" key="2">
    <source>
        <dbReference type="Proteomes" id="UP001054945"/>
    </source>
</evidence>
<dbReference type="AlphaFoldDB" id="A0AAV4XEC3"/>
<proteinExistence type="predicted"/>
<gene>
    <name evidence="1" type="ORF">CEXT_590651</name>
</gene>
<dbReference type="EMBL" id="BPLR01000216">
    <property type="protein sequence ID" value="GIY92987.1"/>
    <property type="molecule type" value="Genomic_DNA"/>
</dbReference>
<sequence length="100" mass="11398">MKSSHASPISLHLHSDKCQYPISLFIFHIRQNGIRNGGSSFLLISMLALLFLRPSVESCNKWEKIRLSCDTYLPLLYHPPPIFPPRKITGPRVIHCSIKS</sequence>